<keyword evidence="1" id="KW-0378">Hydrolase</keyword>
<dbReference type="GO" id="GO:0004519">
    <property type="term" value="F:endonuclease activity"/>
    <property type="evidence" value="ECO:0007669"/>
    <property type="project" value="UniProtKB-KW"/>
</dbReference>
<dbReference type="OrthoDB" id="9802901at2"/>
<dbReference type="KEGG" id="bsed:DN745_08065"/>
<evidence type="ECO:0000313" key="1">
    <source>
        <dbReference type="EMBL" id="AWV89294.1"/>
    </source>
</evidence>
<dbReference type="AlphaFoldDB" id="A0A2Z4FKR1"/>
<dbReference type="Gene3D" id="1.10.30.50">
    <property type="match status" value="1"/>
</dbReference>
<evidence type="ECO:0000313" key="2">
    <source>
        <dbReference type="Proteomes" id="UP000249799"/>
    </source>
</evidence>
<gene>
    <name evidence="1" type="ORF">DN745_08065</name>
</gene>
<dbReference type="Pfam" id="PF14279">
    <property type="entry name" value="HNH_5"/>
    <property type="match status" value="1"/>
</dbReference>
<dbReference type="PANTHER" id="PTHR33877">
    <property type="entry name" value="SLL1193 PROTEIN"/>
    <property type="match status" value="1"/>
</dbReference>
<sequence>MNPALLLNATYEPLSIVSWKKAITLLILGKAEMLAEQSSVARSATQIFKLPAVLRLVRRVSVPRSRVQFSRDNVYRRDGYCCQYCGDQFMKEKLTFDHVLPRSRGGRATWKNIVASCQPCNLSKGNRTPEEAQMPLLKQPGEPRWWPFSTSSANFEKHPEAWRPYLWT</sequence>
<dbReference type="CDD" id="cd00085">
    <property type="entry name" value="HNHc"/>
    <property type="match status" value="1"/>
</dbReference>
<dbReference type="InterPro" id="IPR029471">
    <property type="entry name" value="HNH_5"/>
</dbReference>
<dbReference type="PANTHER" id="PTHR33877:SF2">
    <property type="entry name" value="OS07G0170200 PROTEIN"/>
    <property type="match status" value="1"/>
</dbReference>
<dbReference type="SMART" id="SM00507">
    <property type="entry name" value="HNHc"/>
    <property type="match status" value="1"/>
</dbReference>
<protein>
    <submittedName>
        <fullName evidence="1">HNH endonuclease</fullName>
    </submittedName>
</protein>
<keyword evidence="1" id="KW-0540">Nuclease</keyword>
<organism evidence="1 2">
    <name type="scientific">Bradymonas sediminis</name>
    <dbReference type="NCBI Taxonomy" id="1548548"/>
    <lineage>
        <taxon>Bacteria</taxon>
        <taxon>Deltaproteobacteria</taxon>
        <taxon>Bradymonadales</taxon>
        <taxon>Bradymonadaceae</taxon>
        <taxon>Bradymonas</taxon>
    </lineage>
</organism>
<dbReference type="InterPro" id="IPR052892">
    <property type="entry name" value="NA-targeting_endonuclease"/>
</dbReference>
<dbReference type="EMBL" id="CP030032">
    <property type="protein sequence ID" value="AWV89294.1"/>
    <property type="molecule type" value="Genomic_DNA"/>
</dbReference>
<dbReference type="RefSeq" id="WP_111333680.1">
    <property type="nucleotide sequence ID" value="NZ_CP030032.1"/>
</dbReference>
<reference evidence="1 2" key="1">
    <citation type="submission" date="2018-06" db="EMBL/GenBank/DDBJ databases">
        <title>Lujinxingia sediminis gen. nov. sp. nov., a new facultative anaerobic member of the class Deltaproteobacteria, and proposal of Lujinxingaceae fam. nov.</title>
        <authorList>
            <person name="Guo L.-Y."/>
            <person name="Li C.-M."/>
            <person name="Wang S."/>
            <person name="Du Z.-J."/>
        </authorList>
    </citation>
    <scope>NUCLEOTIDE SEQUENCE [LARGE SCALE GENOMIC DNA]</scope>
    <source>
        <strain evidence="1 2">FA350</strain>
    </source>
</reference>
<dbReference type="InterPro" id="IPR003615">
    <property type="entry name" value="HNH_nuc"/>
</dbReference>
<keyword evidence="1" id="KW-0255">Endonuclease</keyword>
<name>A0A2Z4FKR1_9DELT</name>
<accession>A0A2Z4FKR1</accession>
<keyword evidence="2" id="KW-1185">Reference proteome</keyword>
<proteinExistence type="predicted"/>
<dbReference type="Proteomes" id="UP000249799">
    <property type="component" value="Chromosome"/>
</dbReference>